<evidence type="ECO:0000313" key="2">
    <source>
        <dbReference type="EMBL" id="JAD29780.1"/>
    </source>
</evidence>
<name>A0A0A8YZ70_ARUDO</name>
<protein>
    <submittedName>
        <fullName evidence="2">Uncharacterized protein</fullName>
    </submittedName>
</protein>
<sequence length="38" mass="3980">MALPSPIWPCGGGARTCRWRTPPRTPAAGPLHWAPAAA</sequence>
<organism evidence="2">
    <name type="scientific">Arundo donax</name>
    <name type="common">Giant reed</name>
    <name type="synonym">Donax arundinaceus</name>
    <dbReference type="NCBI Taxonomy" id="35708"/>
    <lineage>
        <taxon>Eukaryota</taxon>
        <taxon>Viridiplantae</taxon>
        <taxon>Streptophyta</taxon>
        <taxon>Embryophyta</taxon>
        <taxon>Tracheophyta</taxon>
        <taxon>Spermatophyta</taxon>
        <taxon>Magnoliopsida</taxon>
        <taxon>Liliopsida</taxon>
        <taxon>Poales</taxon>
        <taxon>Poaceae</taxon>
        <taxon>PACMAD clade</taxon>
        <taxon>Arundinoideae</taxon>
        <taxon>Arundineae</taxon>
        <taxon>Arundo</taxon>
    </lineage>
</organism>
<feature type="region of interest" description="Disordered" evidence="1">
    <location>
        <begin position="19"/>
        <end position="38"/>
    </location>
</feature>
<reference evidence="2" key="1">
    <citation type="submission" date="2014-09" db="EMBL/GenBank/DDBJ databases">
        <authorList>
            <person name="Magalhaes I.L.F."/>
            <person name="Oliveira U."/>
            <person name="Santos F.R."/>
            <person name="Vidigal T.H.D.A."/>
            <person name="Brescovit A.D."/>
            <person name="Santos A.J."/>
        </authorList>
    </citation>
    <scope>NUCLEOTIDE SEQUENCE</scope>
    <source>
        <tissue evidence="2">Shoot tissue taken approximately 20 cm above the soil surface</tissue>
    </source>
</reference>
<accession>A0A0A8YZ70</accession>
<reference evidence="2" key="2">
    <citation type="journal article" date="2015" name="Data Brief">
        <title>Shoot transcriptome of the giant reed, Arundo donax.</title>
        <authorList>
            <person name="Barrero R.A."/>
            <person name="Guerrero F.D."/>
            <person name="Moolhuijzen P."/>
            <person name="Goolsby J.A."/>
            <person name="Tidwell J."/>
            <person name="Bellgard S.E."/>
            <person name="Bellgard M.I."/>
        </authorList>
    </citation>
    <scope>NUCLEOTIDE SEQUENCE</scope>
    <source>
        <tissue evidence="2">Shoot tissue taken approximately 20 cm above the soil surface</tissue>
    </source>
</reference>
<dbReference type="EMBL" id="GBRH01268115">
    <property type="protein sequence ID" value="JAD29780.1"/>
    <property type="molecule type" value="Transcribed_RNA"/>
</dbReference>
<proteinExistence type="predicted"/>
<evidence type="ECO:0000256" key="1">
    <source>
        <dbReference type="SAM" id="MobiDB-lite"/>
    </source>
</evidence>
<dbReference type="AlphaFoldDB" id="A0A0A8YZ70"/>